<dbReference type="GeneID" id="78296830"/>
<dbReference type="InterPro" id="IPR036388">
    <property type="entry name" value="WH-like_DNA-bd_sf"/>
</dbReference>
<dbReference type="InterPro" id="IPR036390">
    <property type="entry name" value="WH_DNA-bd_sf"/>
</dbReference>
<accession>A0A2U1AI88</accession>
<dbReference type="SUPFAM" id="SSF55781">
    <property type="entry name" value="GAF domain-like"/>
    <property type="match status" value="1"/>
</dbReference>
<dbReference type="GO" id="GO:0003677">
    <property type="term" value="F:DNA binding"/>
    <property type="evidence" value="ECO:0007669"/>
    <property type="project" value="UniProtKB-KW"/>
</dbReference>
<gene>
    <name evidence="1" type="ORF">C8D82_13632</name>
</gene>
<protein>
    <submittedName>
        <fullName evidence="1">DNA-binding IclR family transcriptional regulator</fullName>
    </submittedName>
</protein>
<dbReference type="Pfam" id="PF09339">
    <property type="entry name" value="HTH_IclR"/>
    <property type="match status" value="1"/>
</dbReference>
<dbReference type="GO" id="GO:0006355">
    <property type="term" value="P:regulation of DNA-templated transcription"/>
    <property type="evidence" value="ECO:0007669"/>
    <property type="project" value="InterPro"/>
</dbReference>
<evidence type="ECO:0000313" key="2">
    <source>
        <dbReference type="Proteomes" id="UP000245959"/>
    </source>
</evidence>
<dbReference type="SUPFAM" id="SSF46785">
    <property type="entry name" value="Winged helix' DNA-binding domain"/>
    <property type="match status" value="1"/>
</dbReference>
<reference evidence="1 2" key="1">
    <citation type="submission" date="2018-04" db="EMBL/GenBank/DDBJ databases">
        <title>Genomic Encyclopedia of Type Strains, Phase IV (KMG-IV): sequencing the most valuable type-strain genomes for metagenomic binning, comparative biology and taxonomic classification.</title>
        <authorList>
            <person name="Goeker M."/>
        </authorList>
    </citation>
    <scope>NUCLEOTIDE SEQUENCE [LARGE SCALE GENOMIC DNA]</scope>
    <source>
        <strain evidence="1 2">DSM 14823</strain>
    </source>
</reference>
<keyword evidence="1" id="KW-0238">DNA-binding</keyword>
<keyword evidence="2" id="KW-1185">Reference proteome</keyword>
<dbReference type="RefSeq" id="WP_116885560.1">
    <property type="nucleotide sequence ID" value="NZ_DBFOHU010000163.1"/>
</dbReference>
<sequence length="227" mass="24685">MKVFQEGLRLLLELARRRGAPATPSSLSEAVGINPSTARKLLEDLVLTGFAEQSSKRGGYTLGPSAGYLLCGGRYRNEEQKKWVAPLREYALGHQLPVQISMQLNSGRTVLLAFDGNGTETTGGFPPFLDDLYTSAAGRLLLALAPETRRIHLIWEHGIPAAAQWPEVAGDKQKFTAEITDIRRNRSVRFAGETAFAFSDEFVLSAPAAGEHELRPLAATLAGEKLP</sequence>
<dbReference type="Proteomes" id="UP000245959">
    <property type="component" value="Unassembled WGS sequence"/>
</dbReference>
<dbReference type="Gene3D" id="1.10.10.10">
    <property type="entry name" value="Winged helix-like DNA-binding domain superfamily/Winged helix DNA-binding domain"/>
    <property type="match status" value="1"/>
</dbReference>
<dbReference type="InterPro" id="IPR005471">
    <property type="entry name" value="Tscrpt_reg_IclR_N"/>
</dbReference>
<proteinExistence type="predicted"/>
<evidence type="ECO:0000313" key="1">
    <source>
        <dbReference type="EMBL" id="PVY36117.1"/>
    </source>
</evidence>
<organism evidence="1 2">
    <name type="scientific">Victivallis vadensis</name>
    <dbReference type="NCBI Taxonomy" id="172901"/>
    <lineage>
        <taxon>Bacteria</taxon>
        <taxon>Pseudomonadati</taxon>
        <taxon>Lentisphaerota</taxon>
        <taxon>Lentisphaeria</taxon>
        <taxon>Victivallales</taxon>
        <taxon>Victivallaceae</taxon>
        <taxon>Victivallis</taxon>
    </lineage>
</organism>
<comment type="caution">
    <text evidence="1">The sequence shown here is derived from an EMBL/GenBank/DDBJ whole genome shotgun (WGS) entry which is preliminary data.</text>
</comment>
<dbReference type="EMBL" id="QEKH01000036">
    <property type="protein sequence ID" value="PVY36117.1"/>
    <property type="molecule type" value="Genomic_DNA"/>
</dbReference>
<dbReference type="AlphaFoldDB" id="A0A2U1AI88"/>
<dbReference type="PROSITE" id="PS51077">
    <property type="entry name" value="HTH_ICLR"/>
    <property type="match status" value="1"/>
</dbReference>
<name>A0A2U1AI88_9BACT</name>